<reference evidence="3 4" key="1">
    <citation type="submission" date="2021-03" db="EMBL/GenBank/DDBJ databases">
        <title>Genomic Encyclopedia of Type Strains, Phase IV (KMG-IV): sequencing the most valuable type-strain genomes for metagenomic binning, comparative biology and taxonomic classification.</title>
        <authorList>
            <person name="Goeker M."/>
        </authorList>
    </citation>
    <scope>NUCLEOTIDE SEQUENCE [LARGE SCALE GENOMIC DNA]</scope>
    <source>
        <strain evidence="3 4">DSM 40499</strain>
    </source>
</reference>
<evidence type="ECO:0000313" key="3">
    <source>
        <dbReference type="EMBL" id="MBP2056114.1"/>
    </source>
</evidence>
<dbReference type="CDD" id="cd00093">
    <property type="entry name" value="HTH_XRE"/>
    <property type="match status" value="1"/>
</dbReference>
<comment type="caution">
    <text evidence="3">The sequence shown here is derived from an EMBL/GenBank/DDBJ whole genome shotgun (WGS) entry which is preliminary data.</text>
</comment>
<dbReference type="SMART" id="SM00530">
    <property type="entry name" value="HTH_XRE"/>
    <property type="match status" value="1"/>
</dbReference>
<dbReference type="Proteomes" id="UP001519309">
    <property type="component" value="Unassembled WGS sequence"/>
</dbReference>
<dbReference type="EMBL" id="JAGGLP010000040">
    <property type="protein sequence ID" value="MBP2056114.1"/>
    <property type="molecule type" value="Genomic_DNA"/>
</dbReference>
<dbReference type="Pfam" id="PF13560">
    <property type="entry name" value="HTH_31"/>
    <property type="match status" value="1"/>
</dbReference>
<evidence type="ECO:0000256" key="1">
    <source>
        <dbReference type="SAM" id="MobiDB-lite"/>
    </source>
</evidence>
<protein>
    <submittedName>
        <fullName evidence="3">Transcriptional regulator with XRE-family HTH domain</fullName>
    </submittedName>
</protein>
<sequence>MRRERATTSGGTELGRFLRARRARLNPAEAGLAAQPGRRRTPGLRREELATFAGISIDYYKRLEQGRERHPSPSVIDSLARAATGAGRTRAPAQPRRAHRTQPRRATSSPLPLSKRPGVRLLLENPRPGPTYVVSRTNDLPARNPSGLRLLPGIEDWPVGKRNITRYAFLRPAARDPFADDWHNQIRGGMAQLRTLAGTDPSDPDLTRLVGELLLISPEFARMWDRYEVRLLVKDPD</sequence>
<evidence type="ECO:0000313" key="4">
    <source>
        <dbReference type="Proteomes" id="UP001519309"/>
    </source>
</evidence>
<gene>
    <name evidence="3" type="ORF">J2Z21_009131</name>
</gene>
<dbReference type="Pfam" id="PF17765">
    <property type="entry name" value="MLTR_LBD"/>
    <property type="match status" value="1"/>
</dbReference>
<dbReference type="RefSeq" id="WP_308281975.1">
    <property type="nucleotide sequence ID" value="NZ_CP016279.1"/>
</dbReference>
<feature type="region of interest" description="Disordered" evidence="1">
    <location>
        <begin position="82"/>
        <end position="117"/>
    </location>
</feature>
<dbReference type="Gene3D" id="1.10.260.40">
    <property type="entry name" value="lambda repressor-like DNA-binding domains"/>
    <property type="match status" value="1"/>
</dbReference>
<dbReference type="InterPro" id="IPR010982">
    <property type="entry name" value="Lambda_DNA-bd_dom_sf"/>
</dbReference>
<feature type="compositionally biased region" description="Low complexity" evidence="1">
    <location>
        <begin position="82"/>
        <end position="91"/>
    </location>
</feature>
<evidence type="ECO:0000259" key="2">
    <source>
        <dbReference type="SMART" id="SM00530"/>
    </source>
</evidence>
<accession>A0ABS4M8W3</accession>
<dbReference type="InterPro" id="IPR001387">
    <property type="entry name" value="Cro/C1-type_HTH"/>
</dbReference>
<dbReference type="PANTHER" id="PTHR35010">
    <property type="entry name" value="BLL4672 PROTEIN-RELATED"/>
    <property type="match status" value="1"/>
</dbReference>
<proteinExistence type="predicted"/>
<dbReference type="Gene3D" id="3.30.450.180">
    <property type="match status" value="1"/>
</dbReference>
<name>A0ABS4M8W3_9ACTN</name>
<keyword evidence="4" id="KW-1185">Reference proteome</keyword>
<dbReference type="InterPro" id="IPR041413">
    <property type="entry name" value="MLTR_LBD"/>
</dbReference>
<dbReference type="PANTHER" id="PTHR35010:SF2">
    <property type="entry name" value="BLL4672 PROTEIN"/>
    <property type="match status" value="1"/>
</dbReference>
<organism evidence="3 4">
    <name type="scientific">Streptomyces griseochromogenes</name>
    <dbReference type="NCBI Taxonomy" id="68214"/>
    <lineage>
        <taxon>Bacteria</taxon>
        <taxon>Bacillati</taxon>
        <taxon>Actinomycetota</taxon>
        <taxon>Actinomycetes</taxon>
        <taxon>Kitasatosporales</taxon>
        <taxon>Streptomycetaceae</taxon>
        <taxon>Streptomyces</taxon>
    </lineage>
</organism>
<dbReference type="SUPFAM" id="SSF47413">
    <property type="entry name" value="lambda repressor-like DNA-binding domains"/>
    <property type="match status" value="1"/>
</dbReference>
<feature type="domain" description="HTH cro/C1-type" evidence="2">
    <location>
        <begin position="17"/>
        <end position="88"/>
    </location>
</feature>